<dbReference type="GO" id="GO:0035251">
    <property type="term" value="F:UDP-glucosyltransferase activity"/>
    <property type="evidence" value="ECO:0007669"/>
    <property type="project" value="TreeGrafter"/>
</dbReference>
<dbReference type="CDD" id="cd03784">
    <property type="entry name" value="GT1_Gtf-like"/>
    <property type="match status" value="1"/>
</dbReference>
<dbReference type="SUPFAM" id="SSF53756">
    <property type="entry name" value="UDP-Glycosyltransferase/glycogen phosphorylase"/>
    <property type="match status" value="1"/>
</dbReference>
<feature type="non-terminal residue" evidence="5">
    <location>
        <position position="1"/>
    </location>
</feature>
<evidence type="ECO:0000313" key="5">
    <source>
        <dbReference type="EMBL" id="TVU45072.1"/>
    </source>
</evidence>
<evidence type="ECO:0000256" key="1">
    <source>
        <dbReference type="ARBA" id="ARBA00009995"/>
    </source>
</evidence>
<organism evidence="5 6">
    <name type="scientific">Eragrostis curvula</name>
    <name type="common">weeping love grass</name>
    <dbReference type="NCBI Taxonomy" id="38414"/>
    <lineage>
        <taxon>Eukaryota</taxon>
        <taxon>Viridiplantae</taxon>
        <taxon>Streptophyta</taxon>
        <taxon>Embryophyta</taxon>
        <taxon>Tracheophyta</taxon>
        <taxon>Spermatophyta</taxon>
        <taxon>Magnoliopsida</taxon>
        <taxon>Liliopsida</taxon>
        <taxon>Poales</taxon>
        <taxon>Poaceae</taxon>
        <taxon>PACMAD clade</taxon>
        <taxon>Chloridoideae</taxon>
        <taxon>Eragrostideae</taxon>
        <taxon>Eragrostidinae</taxon>
        <taxon>Eragrostis</taxon>
    </lineage>
</organism>
<dbReference type="EC" id="2.4.1.-" evidence="4"/>
<evidence type="ECO:0000256" key="2">
    <source>
        <dbReference type="ARBA" id="ARBA00022679"/>
    </source>
</evidence>
<accession>A0A5J9W8P1</accession>
<name>A0A5J9W8P1_9POAL</name>
<evidence type="ECO:0000256" key="3">
    <source>
        <dbReference type="RuleBase" id="RU003718"/>
    </source>
</evidence>
<dbReference type="AlphaFoldDB" id="A0A5J9W8P1"/>
<comment type="caution">
    <text evidence="5">The sequence shown here is derived from an EMBL/GenBank/DDBJ whole genome shotgun (WGS) entry which is preliminary data.</text>
</comment>
<protein>
    <recommendedName>
        <fullName evidence="4">Glycosyltransferase</fullName>
        <ecNumber evidence="4">2.4.1.-</ecNumber>
    </recommendedName>
</protein>
<dbReference type="Gene3D" id="3.40.50.2000">
    <property type="entry name" value="Glycogen Phosphorylase B"/>
    <property type="match status" value="2"/>
</dbReference>
<keyword evidence="2 3" id="KW-0808">Transferase</keyword>
<dbReference type="PROSITE" id="PS00375">
    <property type="entry name" value="UDPGT"/>
    <property type="match status" value="1"/>
</dbReference>
<proteinExistence type="inferred from homology"/>
<reference evidence="5 6" key="1">
    <citation type="journal article" date="2019" name="Sci. Rep.">
        <title>A high-quality genome of Eragrostis curvula grass provides insights into Poaceae evolution and supports new strategies to enhance forage quality.</title>
        <authorList>
            <person name="Carballo J."/>
            <person name="Santos B.A.C.M."/>
            <person name="Zappacosta D."/>
            <person name="Garbus I."/>
            <person name="Selva J.P."/>
            <person name="Gallo C.A."/>
            <person name="Diaz A."/>
            <person name="Albertini E."/>
            <person name="Caccamo M."/>
            <person name="Echenique V."/>
        </authorList>
    </citation>
    <scope>NUCLEOTIDE SEQUENCE [LARGE SCALE GENOMIC DNA]</scope>
    <source>
        <strain evidence="6">cv. Victoria</strain>
        <tissue evidence="5">Leaf</tissue>
    </source>
</reference>
<dbReference type="InterPro" id="IPR002213">
    <property type="entry name" value="UDP_glucos_trans"/>
</dbReference>
<evidence type="ECO:0000256" key="4">
    <source>
        <dbReference type="RuleBase" id="RU362057"/>
    </source>
</evidence>
<dbReference type="Gramene" id="TVU45072">
    <property type="protein sequence ID" value="TVU45072"/>
    <property type="gene ID" value="EJB05_04543"/>
</dbReference>
<dbReference type="Pfam" id="PF00201">
    <property type="entry name" value="UDPGT"/>
    <property type="match status" value="1"/>
</dbReference>
<sequence length="500" mass="54478">MAAAAVPDGEKKRLRVFFLPFFARGHLIPLTDLACRLAAARPAEVEATMVVTPANAALIEPTVSRAAAAAGHAVRVLRYPFPDVGLGDGVECLGSAPARDAWRVYRAVDLSQPAHEALLRDHRPDAVVADVPFWWTTTVAAELGAPRLTSHPVGAFPQLAMNNLAAVRGDIIVRRGDHGAAAPVVVPGLPGKAEIAIPVSELPDFLVRDDHLSGLWDRIKASQLAGFGVVVNTFVDLEQPYCEEYSRVDARRAYFVGPISQRSLSSVHRGGDGNVECLEWLSGKPSRSVVYVCFGSWAHFSATQMRELALGLEASNQPFLWVVRSDDSTNPWAPEDDGWERRVAGRGMVVRGWAPQLAVLAHPSVGAFLTHCGWNSVLEAASAGVPVLTWPLVFEQFINERLVTEVAGFGARVWDGGKRCVRSEEAETVPAEAVARAVSRFMEGGERREKMEVRARELAEQARAAVGENGSSWRDIHRLVDDLMRARDTRMTQENNPNSI</sequence>
<evidence type="ECO:0000313" key="6">
    <source>
        <dbReference type="Proteomes" id="UP000324897"/>
    </source>
</evidence>
<gene>
    <name evidence="5" type="ORF">EJB05_04543</name>
</gene>
<keyword evidence="3" id="KW-0328">Glycosyltransferase</keyword>
<dbReference type="PANTHER" id="PTHR48047">
    <property type="entry name" value="GLYCOSYLTRANSFERASE"/>
    <property type="match status" value="1"/>
</dbReference>
<keyword evidence="6" id="KW-1185">Reference proteome</keyword>
<dbReference type="InterPro" id="IPR035595">
    <property type="entry name" value="UDP_glycos_trans_CS"/>
</dbReference>
<dbReference type="PANTHER" id="PTHR48047:SF19">
    <property type="entry name" value="GLYCOSYLTRANSFERASE"/>
    <property type="match status" value="1"/>
</dbReference>
<dbReference type="EMBL" id="RWGY01000004">
    <property type="protein sequence ID" value="TVU45072.1"/>
    <property type="molecule type" value="Genomic_DNA"/>
</dbReference>
<comment type="similarity">
    <text evidence="1 3">Belongs to the UDP-glycosyltransferase family.</text>
</comment>
<dbReference type="FunFam" id="3.40.50.2000:FF:000063">
    <property type="entry name" value="Glycosyltransferase"/>
    <property type="match status" value="1"/>
</dbReference>
<dbReference type="OrthoDB" id="5835829at2759"/>
<dbReference type="Proteomes" id="UP000324897">
    <property type="component" value="Chromosome 5"/>
</dbReference>